<proteinExistence type="predicted"/>
<dbReference type="InterPro" id="IPR006439">
    <property type="entry name" value="HAD-SF_hydro_IA"/>
</dbReference>
<dbReference type="HOGENOM" id="CLU_045011_0_2_5"/>
<evidence type="ECO:0000313" key="2">
    <source>
        <dbReference type="Proteomes" id="UP000007460"/>
    </source>
</evidence>
<dbReference type="EC" id="3.1.3.18" evidence="1"/>
<dbReference type="NCBIfam" id="TIGR01509">
    <property type="entry name" value="HAD-SF-IA-v3"/>
    <property type="match status" value="1"/>
</dbReference>
<dbReference type="Pfam" id="PF13419">
    <property type="entry name" value="HAD_2"/>
    <property type="match status" value="1"/>
</dbReference>
<dbReference type="InterPro" id="IPR036412">
    <property type="entry name" value="HAD-like_sf"/>
</dbReference>
<dbReference type="SUPFAM" id="SSF56784">
    <property type="entry name" value="HAD-like"/>
    <property type="match status" value="1"/>
</dbReference>
<dbReference type="KEGG" id="apb:SAR116_2370"/>
<dbReference type="InterPro" id="IPR041492">
    <property type="entry name" value="HAD_2"/>
</dbReference>
<evidence type="ECO:0000313" key="1">
    <source>
        <dbReference type="EMBL" id="ADE40613.1"/>
    </source>
</evidence>
<dbReference type="eggNOG" id="COG0637">
    <property type="taxonomic scope" value="Bacteria"/>
</dbReference>
<keyword evidence="2" id="KW-1185">Reference proteome</keyword>
<dbReference type="GO" id="GO:0008967">
    <property type="term" value="F:phosphoglycolate phosphatase activity"/>
    <property type="evidence" value="ECO:0007669"/>
    <property type="project" value="UniProtKB-EC"/>
</dbReference>
<keyword evidence="1" id="KW-0378">Hydrolase</keyword>
<dbReference type="InterPro" id="IPR044999">
    <property type="entry name" value="CbbY-like"/>
</dbReference>
<gene>
    <name evidence="1" type="ordered locus">SAR116_2370</name>
</gene>
<dbReference type="AlphaFoldDB" id="D5BPW1"/>
<dbReference type="InterPro" id="IPR023198">
    <property type="entry name" value="PGP-like_dom2"/>
</dbReference>
<dbReference type="Proteomes" id="UP000007460">
    <property type="component" value="Chromosome"/>
</dbReference>
<sequence length="214" mass="23776">MKALLFGSIGVIAETSELQRQAYNMAFAEHGLDWYWNVANYCRLLNEPGGVKRLTSYASGKVSPDLIHSIHQAKESFFETLLKQGIAPREGVVECLEHCARQNIKVGFITTTSQRNIDNLAKALSRHIDFGCFDLITTKQDVVEEKPNGAVYQLAVTKLGVAPEDTIAIEDTEPNQEAALQEQILCYLYAGEYATTRHNINAVKNLDIISSQIS</sequence>
<name>D5BPW1_PUNMI</name>
<dbReference type="PANTHER" id="PTHR42896:SF2">
    <property type="entry name" value="CBBY-LIKE PROTEIN"/>
    <property type="match status" value="1"/>
</dbReference>
<dbReference type="RefSeq" id="WP_013047240.1">
    <property type="nucleotide sequence ID" value="NC_014010.1"/>
</dbReference>
<dbReference type="Gene3D" id="1.10.150.240">
    <property type="entry name" value="Putative phosphatase, domain 2"/>
    <property type="match status" value="1"/>
</dbReference>
<reference evidence="1 2" key="1">
    <citation type="journal article" date="2010" name="J. Bacteriol.">
        <title>Complete genome sequence of "Candidatus Puniceispirillum marinum" IMCC1322, a representative of the SAR116 clade in the Alphaproteobacteria.</title>
        <authorList>
            <person name="Oh H.M."/>
            <person name="Kwon K.K."/>
            <person name="Kang I."/>
            <person name="Kang S.G."/>
            <person name="Lee J.H."/>
            <person name="Kim S.J."/>
            <person name="Cho J.C."/>
        </authorList>
    </citation>
    <scope>NUCLEOTIDE SEQUENCE [LARGE SCALE GENOMIC DNA]</scope>
    <source>
        <strain evidence="1 2">IMCC1322</strain>
    </source>
</reference>
<dbReference type="EMBL" id="CP001751">
    <property type="protein sequence ID" value="ADE40613.1"/>
    <property type="molecule type" value="Genomic_DNA"/>
</dbReference>
<dbReference type="InterPro" id="IPR023214">
    <property type="entry name" value="HAD_sf"/>
</dbReference>
<accession>D5BPW1</accession>
<dbReference type="STRING" id="488538.SAR116_2370"/>
<dbReference type="PANTHER" id="PTHR42896">
    <property type="entry name" value="XYLULOSE-1,5-BISPHOSPHATE (XUBP) PHOSPHATASE"/>
    <property type="match status" value="1"/>
</dbReference>
<dbReference type="Gene3D" id="3.40.50.1000">
    <property type="entry name" value="HAD superfamily/HAD-like"/>
    <property type="match status" value="1"/>
</dbReference>
<protein>
    <submittedName>
        <fullName evidence="1">Haloacid dehalogenase-like hydrolase</fullName>
        <ecNumber evidence="1">3.1.3.18</ecNumber>
    </submittedName>
</protein>
<organism evidence="1 2">
    <name type="scientific">Puniceispirillum marinum (strain IMCC1322)</name>
    <dbReference type="NCBI Taxonomy" id="488538"/>
    <lineage>
        <taxon>Bacteria</taxon>
        <taxon>Pseudomonadati</taxon>
        <taxon>Pseudomonadota</taxon>
        <taxon>Alphaproteobacteria</taxon>
        <taxon>Candidatus Puniceispirillales</taxon>
        <taxon>Candidatus Puniceispirillaceae</taxon>
        <taxon>Candidatus Puniceispirillum</taxon>
    </lineage>
</organism>